<dbReference type="InterPro" id="IPR000792">
    <property type="entry name" value="Tscrpt_reg_LuxR_C"/>
</dbReference>
<dbReference type="AlphaFoldDB" id="A0A8J4DSW3"/>
<dbReference type="SMART" id="SM00421">
    <property type="entry name" value="HTH_LUXR"/>
    <property type="match status" value="1"/>
</dbReference>
<feature type="domain" description="HTH luxR-type" evidence="2">
    <location>
        <begin position="126"/>
        <end position="191"/>
    </location>
</feature>
<evidence type="ECO:0000259" key="2">
    <source>
        <dbReference type="PROSITE" id="PS50043"/>
    </source>
</evidence>
<dbReference type="PRINTS" id="PR00038">
    <property type="entry name" value="HTHLUXR"/>
</dbReference>
<dbReference type="EMBL" id="BOPF01000025">
    <property type="protein sequence ID" value="GIJ49149.1"/>
    <property type="molecule type" value="Genomic_DNA"/>
</dbReference>
<keyword evidence="4" id="KW-1185">Reference proteome</keyword>
<dbReference type="SUPFAM" id="SSF46894">
    <property type="entry name" value="C-terminal effector domain of the bipartite response regulators"/>
    <property type="match status" value="1"/>
</dbReference>
<proteinExistence type="predicted"/>
<dbReference type="PANTHER" id="PTHR43214:SF43">
    <property type="entry name" value="TWO-COMPONENT RESPONSE REGULATOR"/>
    <property type="match status" value="1"/>
</dbReference>
<evidence type="ECO:0000256" key="1">
    <source>
        <dbReference type="ARBA" id="ARBA00023125"/>
    </source>
</evidence>
<dbReference type="InterPro" id="IPR039420">
    <property type="entry name" value="WalR-like"/>
</dbReference>
<dbReference type="GO" id="GO:0003677">
    <property type="term" value="F:DNA binding"/>
    <property type="evidence" value="ECO:0007669"/>
    <property type="project" value="UniProtKB-KW"/>
</dbReference>
<keyword evidence="1 3" id="KW-0238">DNA-binding</keyword>
<organism evidence="3 4">
    <name type="scientific">Virgisporangium aliadipatigenens</name>
    <dbReference type="NCBI Taxonomy" id="741659"/>
    <lineage>
        <taxon>Bacteria</taxon>
        <taxon>Bacillati</taxon>
        <taxon>Actinomycetota</taxon>
        <taxon>Actinomycetes</taxon>
        <taxon>Micromonosporales</taxon>
        <taxon>Micromonosporaceae</taxon>
        <taxon>Virgisporangium</taxon>
    </lineage>
</organism>
<dbReference type="PROSITE" id="PS50043">
    <property type="entry name" value="HTH_LUXR_2"/>
    <property type="match status" value="1"/>
</dbReference>
<dbReference type="PANTHER" id="PTHR43214">
    <property type="entry name" value="TWO-COMPONENT RESPONSE REGULATOR"/>
    <property type="match status" value="1"/>
</dbReference>
<protein>
    <submittedName>
        <fullName evidence="3">DNA-binding response regulator</fullName>
    </submittedName>
</protein>
<evidence type="ECO:0000313" key="3">
    <source>
        <dbReference type="EMBL" id="GIJ49149.1"/>
    </source>
</evidence>
<reference evidence="3" key="1">
    <citation type="submission" date="2021-01" db="EMBL/GenBank/DDBJ databases">
        <title>Whole genome shotgun sequence of Virgisporangium aliadipatigenens NBRC 105644.</title>
        <authorList>
            <person name="Komaki H."/>
            <person name="Tamura T."/>
        </authorList>
    </citation>
    <scope>NUCLEOTIDE SEQUENCE</scope>
    <source>
        <strain evidence="3">NBRC 105644</strain>
    </source>
</reference>
<evidence type="ECO:0000313" key="4">
    <source>
        <dbReference type="Proteomes" id="UP000619260"/>
    </source>
</evidence>
<accession>A0A8J4DSW3</accession>
<gene>
    <name evidence="3" type="ORF">Val02_60350</name>
</gene>
<dbReference type="GO" id="GO:0006355">
    <property type="term" value="P:regulation of DNA-templated transcription"/>
    <property type="evidence" value="ECO:0007669"/>
    <property type="project" value="InterPro"/>
</dbReference>
<dbReference type="Proteomes" id="UP000619260">
    <property type="component" value="Unassembled WGS sequence"/>
</dbReference>
<dbReference type="CDD" id="cd06170">
    <property type="entry name" value="LuxR_C_like"/>
    <property type="match status" value="1"/>
</dbReference>
<comment type="caution">
    <text evidence="3">The sequence shown here is derived from an EMBL/GenBank/DDBJ whole genome shotgun (WGS) entry which is preliminary data.</text>
</comment>
<dbReference type="InterPro" id="IPR016032">
    <property type="entry name" value="Sig_transdc_resp-reg_C-effctor"/>
</dbReference>
<name>A0A8J4DSW3_9ACTN</name>
<sequence>MRAPGHPGRMIVVLADASIAMRGVAAALAGFPDLGPVAVRTDSGGLAPGDAAPAVVIANPQSYAVTRDLLEHHRVLAFCAGPDRPEPAALLAAGFRGYLTADSSVRELADAVRAVAAGHRHPLGPPSADRGVLTGREAEVLRSVSSGLTHKEVARRLGLSKLTVDTYVQRVRHKLGVGNKAELARAAIRYGLMD</sequence>
<dbReference type="Gene3D" id="3.40.50.2300">
    <property type="match status" value="1"/>
</dbReference>
<dbReference type="Pfam" id="PF00196">
    <property type="entry name" value="GerE"/>
    <property type="match status" value="1"/>
</dbReference>